<keyword evidence="1" id="KW-0472">Membrane</keyword>
<dbReference type="EMBL" id="FOKY01000001">
    <property type="protein sequence ID" value="SFB71643.1"/>
    <property type="molecule type" value="Genomic_DNA"/>
</dbReference>
<feature type="transmembrane region" description="Helical" evidence="1">
    <location>
        <begin position="9"/>
        <end position="27"/>
    </location>
</feature>
<dbReference type="InterPro" id="IPR011642">
    <property type="entry name" value="Gate_dom"/>
</dbReference>
<keyword evidence="1" id="KW-1133">Transmembrane helix</keyword>
<dbReference type="AlphaFoldDB" id="A0A1I1DGI3"/>
<dbReference type="Pfam" id="PF07670">
    <property type="entry name" value="Gate"/>
    <property type="match status" value="1"/>
</dbReference>
<proteinExistence type="predicted"/>
<name>A0A1I1DGI3_BREAD</name>
<accession>A0A1I1DGI3</accession>
<evidence type="ECO:0000259" key="2">
    <source>
        <dbReference type="Pfam" id="PF07670"/>
    </source>
</evidence>
<dbReference type="PANTHER" id="PTHR35793">
    <property type="entry name" value="INNER MEMBRANE PROTEIN YJIG"/>
    <property type="match status" value="1"/>
</dbReference>
<feature type="domain" description="Nucleoside transporter/FeoB GTPase Gate" evidence="2">
    <location>
        <begin position="49"/>
        <end position="148"/>
    </location>
</feature>
<protein>
    <submittedName>
        <fullName evidence="3">Spore maturation protein B</fullName>
    </submittedName>
</protein>
<gene>
    <name evidence="3" type="ORF">SAMN02745150_00440</name>
</gene>
<keyword evidence="4" id="KW-1185">Reference proteome</keyword>
<dbReference type="RefSeq" id="WP_092318025.1">
    <property type="nucleotide sequence ID" value="NZ_FOKY01000001.1"/>
</dbReference>
<dbReference type="GO" id="GO:0005886">
    <property type="term" value="C:plasma membrane"/>
    <property type="evidence" value="ECO:0007669"/>
    <property type="project" value="TreeGrafter"/>
</dbReference>
<feature type="transmembrane region" description="Helical" evidence="1">
    <location>
        <begin position="77"/>
        <end position="101"/>
    </location>
</feature>
<dbReference type="STRING" id="34097.SAMN02745150_00440"/>
<feature type="transmembrane region" description="Helical" evidence="1">
    <location>
        <begin position="121"/>
        <end position="144"/>
    </location>
</feature>
<feature type="transmembrane region" description="Helical" evidence="1">
    <location>
        <begin position="156"/>
        <end position="178"/>
    </location>
</feature>
<dbReference type="Proteomes" id="UP000240042">
    <property type="component" value="Unassembled WGS sequence"/>
</dbReference>
<reference evidence="4" key="1">
    <citation type="submission" date="2016-10" db="EMBL/GenBank/DDBJ databases">
        <authorList>
            <person name="Varghese N."/>
            <person name="Submissions S."/>
        </authorList>
    </citation>
    <scope>NUCLEOTIDE SEQUENCE [LARGE SCALE GENOMIC DNA]</scope>
    <source>
        <strain evidence="4">ATCC 43811</strain>
    </source>
</reference>
<evidence type="ECO:0000313" key="4">
    <source>
        <dbReference type="Proteomes" id="UP000240042"/>
    </source>
</evidence>
<dbReference type="PANTHER" id="PTHR35793:SF2">
    <property type="entry name" value="INNER MEMBRANE PROTEIN YJIG"/>
    <property type="match status" value="1"/>
</dbReference>
<dbReference type="InterPro" id="IPR052549">
    <property type="entry name" value="SpmB"/>
</dbReference>
<evidence type="ECO:0000313" key="3">
    <source>
        <dbReference type="EMBL" id="SFB71643.1"/>
    </source>
</evidence>
<sequence>MFMTIMTKISAYAIPTMIVLIPSYAFFVKKIKVYEVFCDGAKDGFETAVRIIPFLVGMLVAIGILRKSGAIDLMVQFFAPLLAPLGAPAEILPLAVLKPLSGGGSAGVLTDLFATYGPDSYIGRMASIMQGSTETTLYVLAVYFGAVGVQKSRHAVATGLVADLAGMIAAVIITNIMFGAK</sequence>
<feature type="transmembrane region" description="Helical" evidence="1">
    <location>
        <begin position="47"/>
        <end position="65"/>
    </location>
</feature>
<evidence type="ECO:0000256" key="1">
    <source>
        <dbReference type="SAM" id="Phobius"/>
    </source>
</evidence>
<organism evidence="3 4">
    <name type="scientific">Brevinema andersonii</name>
    <dbReference type="NCBI Taxonomy" id="34097"/>
    <lineage>
        <taxon>Bacteria</taxon>
        <taxon>Pseudomonadati</taxon>
        <taxon>Spirochaetota</taxon>
        <taxon>Spirochaetia</taxon>
        <taxon>Brevinematales</taxon>
        <taxon>Brevinemataceae</taxon>
        <taxon>Brevinema</taxon>
    </lineage>
</organism>
<keyword evidence="1" id="KW-0812">Transmembrane</keyword>